<dbReference type="OrthoDB" id="10040598at2759"/>
<keyword evidence="3" id="KW-1185">Reference proteome</keyword>
<comment type="caution">
    <text evidence="2">The sequence shown here is derived from an EMBL/GenBank/DDBJ whole genome shotgun (WGS) entry which is preliminary data.</text>
</comment>
<accession>A0A815PRG6</accession>
<dbReference type="EMBL" id="CAJNOM010000463">
    <property type="protein sequence ID" value="CAF1452332.1"/>
    <property type="molecule type" value="Genomic_DNA"/>
</dbReference>
<name>A0A815PRG6_9BILA</name>
<proteinExistence type="predicted"/>
<dbReference type="Proteomes" id="UP000663832">
    <property type="component" value="Unassembled WGS sequence"/>
</dbReference>
<sequence length="200" mass="23314">MAFNVTYADTLHQHVVMWVDPSIGEVGDNERMKERFRRVTHPLYTFIDAASAVKFIEEQRDAGKAVFLITSGRLARELVPQVYDFPCVITIFIYCAKIKDYIDWATDYIEKVLMFDFDEELLIRLTNEIANYLEEEAKKYENNGNVKSASGLLDWAAWLYNDASTLEQTACRAILENIRKRRQKLNIDHQIAHPNQFNNQ</sequence>
<evidence type="ECO:0000313" key="1">
    <source>
        <dbReference type="EMBL" id="CAF1194611.1"/>
    </source>
</evidence>
<dbReference type="EMBL" id="CAJNOI010000223">
    <property type="protein sequence ID" value="CAF1194611.1"/>
    <property type="molecule type" value="Genomic_DNA"/>
</dbReference>
<protein>
    <submittedName>
        <fullName evidence="2">Uncharacterized protein</fullName>
    </submittedName>
</protein>
<dbReference type="Proteomes" id="UP000663877">
    <property type="component" value="Unassembled WGS sequence"/>
</dbReference>
<reference evidence="2" key="1">
    <citation type="submission" date="2021-02" db="EMBL/GenBank/DDBJ databases">
        <authorList>
            <person name="Nowell W R."/>
        </authorList>
    </citation>
    <scope>NUCLEOTIDE SEQUENCE</scope>
</reference>
<evidence type="ECO:0000313" key="3">
    <source>
        <dbReference type="Proteomes" id="UP000663832"/>
    </source>
</evidence>
<organism evidence="2 3">
    <name type="scientific">Adineta steineri</name>
    <dbReference type="NCBI Taxonomy" id="433720"/>
    <lineage>
        <taxon>Eukaryota</taxon>
        <taxon>Metazoa</taxon>
        <taxon>Spiralia</taxon>
        <taxon>Gnathifera</taxon>
        <taxon>Rotifera</taxon>
        <taxon>Eurotatoria</taxon>
        <taxon>Bdelloidea</taxon>
        <taxon>Adinetida</taxon>
        <taxon>Adinetidae</taxon>
        <taxon>Adineta</taxon>
    </lineage>
</organism>
<dbReference type="AlphaFoldDB" id="A0A815PRG6"/>
<evidence type="ECO:0000313" key="2">
    <source>
        <dbReference type="EMBL" id="CAF1452332.1"/>
    </source>
</evidence>
<gene>
    <name evidence="1" type="ORF">BJG266_LOCUS26537</name>
    <name evidence="2" type="ORF">QVE165_LOCUS40374</name>
</gene>